<dbReference type="EMBL" id="CM046398">
    <property type="protein sequence ID" value="KAI8530380.1"/>
    <property type="molecule type" value="Genomic_DNA"/>
</dbReference>
<accession>A0ACC0LNU5</accession>
<protein>
    <submittedName>
        <fullName evidence="1">Uncharacterized protein</fullName>
    </submittedName>
</protein>
<comment type="caution">
    <text evidence="1">The sequence shown here is derived from an EMBL/GenBank/DDBJ whole genome shotgun (WGS) entry which is preliminary data.</text>
</comment>
<sequence>MISSIWRWPVVCQEVRVKRKKHTWEGIGQAMASGGDGKLPSREEAAAVVEATAAMEVDSSSAVTPANERADGEDLAAAIETGEGSEAAVSASVDVGTVERVSGDEVTRGGDGQLARSGGDGMGHRGETEVDSGETTGGGRVVTVVGEGEIELGDGSGGVDSEAVRGGGGELATSSRDALGDGEDGTSSGGGAMGTLHTPTVEDLFMAAERAGDERRDGADSKVMIAGRVVVTPVLRATTVEPRGGDSGIGASHPVPFTEGDFLDTARPRDILDALGLDAGITEVLRGVRTTEDQTSSLLLGALLSGAGTTAADTGLPEMDDLGMDEPEGEAVMVEERVTAADESKAYLASERPGFAPETYAPRPHLFEPTGMTGYVPARDDYPEDMLLRDRATHISTG</sequence>
<reference evidence="1" key="1">
    <citation type="submission" date="2022-02" db="EMBL/GenBank/DDBJ databases">
        <title>Plant Genome Project.</title>
        <authorList>
            <person name="Zhang R.-G."/>
        </authorList>
    </citation>
    <scope>NUCLEOTIDE SEQUENCE</scope>
    <source>
        <strain evidence="1">AT1</strain>
    </source>
</reference>
<name>A0ACC0LNU5_RHOML</name>
<dbReference type="Proteomes" id="UP001062846">
    <property type="component" value="Chromosome 11"/>
</dbReference>
<organism evidence="1 2">
    <name type="scientific">Rhododendron molle</name>
    <name type="common">Chinese azalea</name>
    <name type="synonym">Azalea mollis</name>
    <dbReference type="NCBI Taxonomy" id="49168"/>
    <lineage>
        <taxon>Eukaryota</taxon>
        <taxon>Viridiplantae</taxon>
        <taxon>Streptophyta</taxon>
        <taxon>Embryophyta</taxon>
        <taxon>Tracheophyta</taxon>
        <taxon>Spermatophyta</taxon>
        <taxon>Magnoliopsida</taxon>
        <taxon>eudicotyledons</taxon>
        <taxon>Gunneridae</taxon>
        <taxon>Pentapetalae</taxon>
        <taxon>asterids</taxon>
        <taxon>Ericales</taxon>
        <taxon>Ericaceae</taxon>
        <taxon>Ericoideae</taxon>
        <taxon>Rhodoreae</taxon>
        <taxon>Rhododendron</taxon>
    </lineage>
</organism>
<keyword evidence="2" id="KW-1185">Reference proteome</keyword>
<evidence type="ECO:0000313" key="1">
    <source>
        <dbReference type="EMBL" id="KAI8530380.1"/>
    </source>
</evidence>
<gene>
    <name evidence="1" type="ORF">RHMOL_Rhmol11G0053700</name>
</gene>
<proteinExistence type="predicted"/>
<evidence type="ECO:0000313" key="2">
    <source>
        <dbReference type="Proteomes" id="UP001062846"/>
    </source>
</evidence>